<dbReference type="Gene3D" id="3.40.50.300">
    <property type="entry name" value="P-loop containing nucleotide triphosphate hydrolases"/>
    <property type="match status" value="1"/>
</dbReference>
<evidence type="ECO:0000313" key="3">
    <source>
        <dbReference type="Proteomes" id="UP000257144"/>
    </source>
</evidence>
<keyword evidence="3" id="KW-1185">Reference proteome</keyword>
<dbReference type="InterPro" id="IPR051162">
    <property type="entry name" value="T4SS_component"/>
</dbReference>
<reference evidence="2 3" key="1">
    <citation type="submission" date="2018-07" db="EMBL/GenBank/DDBJ databases">
        <title>Bacillus sp. YLB-04 draft genome sequence.</title>
        <authorList>
            <person name="Yu L."/>
            <person name="Tang X."/>
        </authorList>
    </citation>
    <scope>NUCLEOTIDE SEQUENCE [LARGE SCALE GENOMIC DNA]</scope>
    <source>
        <strain evidence="2 3">YLB-04</strain>
    </source>
</reference>
<proteinExistence type="predicted"/>
<organism evidence="2 3">
    <name type="scientific">Neobacillus piezotolerans</name>
    <dbReference type="NCBI Taxonomy" id="2259171"/>
    <lineage>
        <taxon>Bacteria</taxon>
        <taxon>Bacillati</taxon>
        <taxon>Bacillota</taxon>
        <taxon>Bacilli</taxon>
        <taxon>Bacillales</taxon>
        <taxon>Bacillaceae</taxon>
        <taxon>Neobacillus</taxon>
    </lineage>
</organism>
<comment type="caution">
    <text evidence="2">The sequence shown here is derived from an EMBL/GenBank/DDBJ whole genome shotgun (WGS) entry which is preliminary data.</text>
</comment>
<dbReference type="EMBL" id="QNQT01000001">
    <property type="protein sequence ID" value="RDU38918.1"/>
    <property type="molecule type" value="Genomic_DNA"/>
</dbReference>
<protein>
    <submittedName>
        <fullName evidence="2">ATP-binding protein</fullName>
    </submittedName>
</protein>
<dbReference type="Pfam" id="PF01935">
    <property type="entry name" value="DUF87"/>
    <property type="match status" value="1"/>
</dbReference>
<dbReference type="PANTHER" id="PTHR30121">
    <property type="entry name" value="UNCHARACTERIZED PROTEIN YJGR-RELATED"/>
    <property type="match status" value="1"/>
</dbReference>
<dbReference type="AlphaFoldDB" id="A0A3D8GWU4"/>
<dbReference type="Proteomes" id="UP000257144">
    <property type="component" value="Unassembled WGS sequence"/>
</dbReference>
<dbReference type="InterPro" id="IPR002789">
    <property type="entry name" value="HerA_central"/>
</dbReference>
<dbReference type="OrthoDB" id="9758751at2"/>
<feature type="domain" description="Helicase HerA central" evidence="1">
    <location>
        <begin position="136"/>
        <end position="374"/>
    </location>
</feature>
<gene>
    <name evidence="2" type="ORF">DRW41_05015</name>
</gene>
<sequence length="522" mass="58585">MTWIVVGEEKGFVKLVSKSGTPGLLPKGSYLTVENGDNKFILRVDESTQYEPYSPSPLIIDMDLAPLKQDQKCQNIIYAKRVKDLCERDDGLINYLPSQTKARRSNKDEVQLAIGSGEIGPEILLATVHSSQNHLLIDNERAPITVKLPKEMFFHQTLICGKTGGGKTVGSKYLAQYFVEELNGAVLAINVKDDDFLKMDKATITKSEHVKREWDYLDLKPHGIENFTVYYPPNDDIFTSPGVNRDLCQSVTLNVNEIEPDALTGLIRGITDVGAQNLPNIFRYWQVTINNAGNNEYTFGDFVRYFADAENDGRRFITMNAREEETAEITLHPGTFHNLLRNLILAQEFFDNPDAKSLNWDDILYPGKMSVINVACKSGVEFGSILLRHLLSKIVEAKSKRKSKVPVLIIIDEVHQFYNSESSKEALGDLDTICRTGRSQEIGVIFSSQNPQDIPRGLGSVINTKIFFKTDNTSIKSHGLNYSNEEIENLKQGYAAVSIHNMSQVKFVKFPLAMSGVFEKEV</sequence>
<name>A0A3D8GWU4_9BACI</name>
<evidence type="ECO:0000259" key="1">
    <source>
        <dbReference type="Pfam" id="PF01935"/>
    </source>
</evidence>
<keyword evidence="2" id="KW-0547">Nucleotide-binding</keyword>
<dbReference type="PANTHER" id="PTHR30121:SF6">
    <property type="entry name" value="SLR6007 PROTEIN"/>
    <property type="match status" value="1"/>
</dbReference>
<dbReference type="InterPro" id="IPR027417">
    <property type="entry name" value="P-loop_NTPase"/>
</dbReference>
<keyword evidence="2" id="KW-0067">ATP-binding</keyword>
<evidence type="ECO:0000313" key="2">
    <source>
        <dbReference type="EMBL" id="RDU38918.1"/>
    </source>
</evidence>
<dbReference type="SUPFAM" id="SSF52540">
    <property type="entry name" value="P-loop containing nucleoside triphosphate hydrolases"/>
    <property type="match status" value="1"/>
</dbReference>
<dbReference type="GO" id="GO:0005524">
    <property type="term" value="F:ATP binding"/>
    <property type="evidence" value="ECO:0007669"/>
    <property type="project" value="UniProtKB-KW"/>
</dbReference>
<accession>A0A3D8GWU4</accession>
<dbReference type="RefSeq" id="WP_115450832.1">
    <property type="nucleotide sequence ID" value="NZ_QNQT01000001.1"/>
</dbReference>